<feature type="transmembrane region" description="Helical" evidence="1">
    <location>
        <begin position="169"/>
        <end position="187"/>
    </location>
</feature>
<evidence type="ECO:0000256" key="1">
    <source>
        <dbReference type="SAM" id="Phobius"/>
    </source>
</evidence>
<dbReference type="AlphaFoldDB" id="R3W7K7"/>
<dbReference type="PATRIC" id="fig|1158610.3.peg.1775"/>
<protein>
    <recommendedName>
        <fullName evidence="4">ABC transporter permease</fullName>
    </recommendedName>
</protein>
<dbReference type="Pfam" id="PF12679">
    <property type="entry name" value="ABC2_membrane_2"/>
    <property type="match status" value="1"/>
</dbReference>
<dbReference type="GO" id="GO:0140359">
    <property type="term" value="F:ABC-type transporter activity"/>
    <property type="evidence" value="ECO:0007669"/>
    <property type="project" value="InterPro"/>
</dbReference>
<feature type="transmembrane region" description="Helical" evidence="1">
    <location>
        <begin position="243"/>
        <end position="264"/>
    </location>
</feature>
<dbReference type="PANTHER" id="PTHR43471">
    <property type="entry name" value="ABC TRANSPORTER PERMEASE"/>
    <property type="match status" value="1"/>
</dbReference>
<sequence length="271" mass="30449">MILFRLEWRSFRKSLVIWSVLFVSLISIFGIIYPQMYTPEMRTTMDQMLKGLSPELLKSFNIISSGPASLMTATGFFGYYFQYMFIAACIFASLSGSNALIKEESDGTIEFLYAQPITRVQIVLQKFFAHACKLLIFWLISWGSALVVFLGTKQQGDSLGEFMKELNRVFLGEFLILLFFLALGFLFSTMLTSSKQASGLSLGIVFGFYLVGIISGLLPNLEKLKNISPISLGIPAIIIQDKLHYGGVIAVFIVLFLIASLYLYQKKDLHV</sequence>
<dbReference type="RefSeq" id="WP_010768445.1">
    <property type="nucleotide sequence ID" value="NZ_ASWE01000002.1"/>
</dbReference>
<feature type="transmembrane region" description="Helical" evidence="1">
    <location>
        <begin position="80"/>
        <end position="101"/>
    </location>
</feature>
<dbReference type="eggNOG" id="COG1277">
    <property type="taxonomic scope" value="Bacteria"/>
</dbReference>
<dbReference type="OrthoDB" id="9800309at2"/>
<dbReference type="Proteomes" id="UP000013785">
    <property type="component" value="Unassembled WGS sequence"/>
</dbReference>
<feature type="transmembrane region" description="Helical" evidence="1">
    <location>
        <begin position="15"/>
        <end position="33"/>
    </location>
</feature>
<dbReference type="PANTHER" id="PTHR43471:SF12">
    <property type="entry name" value="HYPOTHETICAL MEMBRANE PROTEIN, CONSERVED"/>
    <property type="match status" value="1"/>
</dbReference>
<evidence type="ECO:0000313" key="2">
    <source>
        <dbReference type="EMBL" id="EOL43801.1"/>
    </source>
</evidence>
<name>R3W7K7_9ENTE</name>
<organism evidence="2 3">
    <name type="scientific">Enterococcus phoeniculicola ATCC BAA-412</name>
    <dbReference type="NCBI Taxonomy" id="1158610"/>
    <lineage>
        <taxon>Bacteria</taxon>
        <taxon>Bacillati</taxon>
        <taxon>Bacillota</taxon>
        <taxon>Bacilli</taxon>
        <taxon>Lactobacillales</taxon>
        <taxon>Enterococcaceae</taxon>
        <taxon>Enterococcus</taxon>
    </lineage>
</organism>
<reference evidence="2 3" key="1">
    <citation type="submission" date="2013-02" db="EMBL/GenBank/DDBJ databases">
        <title>The Genome Sequence of Enterococcus phoeniculicola BAA-412.</title>
        <authorList>
            <consortium name="The Broad Institute Genome Sequencing Platform"/>
            <consortium name="The Broad Institute Genome Sequencing Center for Infectious Disease"/>
            <person name="Earl A.M."/>
            <person name="Gilmore M.S."/>
            <person name="Lebreton F."/>
            <person name="Walker B."/>
            <person name="Young S.K."/>
            <person name="Zeng Q."/>
            <person name="Gargeya S."/>
            <person name="Fitzgerald M."/>
            <person name="Haas B."/>
            <person name="Abouelleil A."/>
            <person name="Alvarado L."/>
            <person name="Arachchi H.M."/>
            <person name="Berlin A.M."/>
            <person name="Chapman S.B."/>
            <person name="Dewar J."/>
            <person name="Goldberg J."/>
            <person name="Griggs A."/>
            <person name="Gujja S."/>
            <person name="Hansen M."/>
            <person name="Howarth C."/>
            <person name="Imamovic A."/>
            <person name="Larimer J."/>
            <person name="McCowan C."/>
            <person name="Murphy C."/>
            <person name="Neiman D."/>
            <person name="Pearson M."/>
            <person name="Priest M."/>
            <person name="Roberts A."/>
            <person name="Saif S."/>
            <person name="Shea T."/>
            <person name="Sisk P."/>
            <person name="Sykes S."/>
            <person name="Wortman J."/>
            <person name="Nusbaum C."/>
            <person name="Birren B."/>
        </authorList>
    </citation>
    <scope>NUCLEOTIDE SEQUENCE [LARGE SCALE GENOMIC DNA]</scope>
    <source>
        <strain evidence="2 3">ATCC BAA-412</strain>
    </source>
</reference>
<gene>
    <name evidence="2" type="ORF">UC3_01782</name>
</gene>
<keyword evidence="1" id="KW-1133">Transmembrane helix</keyword>
<keyword evidence="1" id="KW-0812">Transmembrane</keyword>
<feature type="transmembrane region" description="Helical" evidence="1">
    <location>
        <begin position="127"/>
        <end position="149"/>
    </location>
</feature>
<feature type="transmembrane region" description="Helical" evidence="1">
    <location>
        <begin position="199"/>
        <end position="218"/>
    </location>
</feature>
<evidence type="ECO:0000313" key="3">
    <source>
        <dbReference type="Proteomes" id="UP000013785"/>
    </source>
</evidence>
<dbReference type="STRING" id="154621.RV11_GL002250"/>
<dbReference type="EMBL" id="AJAT01000015">
    <property type="protein sequence ID" value="EOL43801.1"/>
    <property type="molecule type" value="Genomic_DNA"/>
</dbReference>
<dbReference type="GO" id="GO:0005886">
    <property type="term" value="C:plasma membrane"/>
    <property type="evidence" value="ECO:0007669"/>
    <property type="project" value="UniProtKB-SubCell"/>
</dbReference>
<accession>R3W7K7</accession>
<evidence type="ECO:0008006" key="4">
    <source>
        <dbReference type="Google" id="ProtNLM"/>
    </source>
</evidence>
<comment type="caution">
    <text evidence="2">The sequence shown here is derived from an EMBL/GenBank/DDBJ whole genome shotgun (WGS) entry which is preliminary data.</text>
</comment>
<keyword evidence="3" id="KW-1185">Reference proteome</keyword>
<dbReference type="HOGENOM" id="CLU_064090_0_0_9"/>
<keyword evidence="1" id="KW-0472">Membrane</keyword>
<proteinExistence type="predicted"/>